<evidence type="ECO:0000256" key="7">
    <source>
        <dbReference type="SAM" id="MobiDB-lite"/>
    </source>
</evidence>
<evidence type="ECO:0000256" key="4">
    <source>
        <dbReference type="ARBA" id="ARBA00023163"/>
    </source>
</evidence>
<feature type="non-terminal residue" evidence="9">
    <location>
        <position position="633"/>
    </location>
</feature>
<organism evidence="9 10">
    <name type="scientific">Genlisea aurea</name>
    <dbReference type="NCBI Taxonomy" id="192259"/>
    <lineage>
        <taxon>Eukaryota</taxon>
        <taxon>Viridiplantae</taxon>
        <taxon>Streptophyta</taxon>
        <taxon>Embryophyta</taxon>
        <taxon>Tracheophyta</taxon>
        <taxon>Spermatophyta</taxon>
        <taxon>Magnoliopsida</taxon>
        <taxon>eudicotyledons</taxon>
        <taxon>Gunneridae</taxon>
        <taxon>Pentapetalae</taxon>
        <taxon>asterids</taxon>
        <taxon>lamiids</taxon>
        <taxon>Lamiales</taxon>
        <taxon>Lentibulariaceae</taxon>
        <taxon>Genlisea</taxon>
    </lineage>
</organism>
<keyword evidence="10" id="KW-1185">Reference proteome</keyword>
<evidence type="ECO:0000256" key="5">
    <source>
        <dbReference type="ARBA" id="ARBA00023242"/>
    </source>
</evidence>
<evidence type="ECO:0000313" key="9">
    <source>
        <dbReference type="EMBL" id="EPS64696.1"/>
    </source>
</evidence>
<dbReference type="InterPro" id="IPR009072">
    <property type="entry name" value="Histone-fold"/>
</dbReference>
<evidence type="ECO:0000256" key="2">
    <source>
        <dbReference type="ARBA" id="ARBA00006178"/>
    </source>
</evidence>
<dbReference type="Gene3D" id="1.10.20.10">
    <property type="entry name" value="Histone, subunit A"/>
    <property type="match status" value="1"/>
</dbReference>
<feature type="non-terminal residue" evidence="9">
    <location>
        <position position="1"/>
    </location>
</feature>
<dbReference type="OrthoDB" id="21060at2759"/>
<proteinExistence type="inferred from homology"/>
<dbReference type="InterPro" id="IPR022003">
    <property type="entry name" value="RST"/>
</dbReference>
<dbReference type="Pfam" id="PF05236">
    <property type="entry name" value="TAF4"/>
    <property type="match status" value="1"/>
</dbReference>
<feature type="region of interest" description="Disordered" evidence="7">
    <location>
        <begin position="281"/>
        <end position="336"/>
    </location>
</feature>
<dbReference type="Proteomes" id="UP000015453">
    <property type="component" value="Unassembled WGS sequence"/>
</dbReference>
<dbReference type="GO" id="GO:0006367">
    <property type="term" value="P:transcription initiation at RNA polymerase II promoter"/>
    <property type="evidence" value="ECO:0007669"/>
    <property type="project" value="TreeGrafter"/>
</dbReference>
<comment type="function">
    <text evidence="6">TAFs are components of the transcription factor IID (TFIID) complex that is essential for mediating regulation of RNA polymerase transcription.</text>
</comment>
<feature type="compositionally biased region" description="Low complexity" evidence="7">
    <location>
        <begin position="571"/>
        <end position="582"/>
    </location>
</feature>
<protein>
    <recommendedName>
        <fullName evidence="8">RST domain-containing protein</fullName>
    </recommendedName>
</protein>
<dbReference type="InterPro" id="IPR007900">
    <property type="entry name" value="TAF4_C"/>
</dbReference>
<feature type="region of interest" description="Disordered" evidence="7">
    <location>
        <begin position="85"/>
        <end position="161"/>
    </location>
</feature>
<keyword evidence="5" id="KW-0539">Nucleus</keyword>
<evidence type="ECO:0000313" key="10">
    <source>
        <dbReference type="Proteomes" id="UP000015453"/>
    </source>
</evidence>
<comment type="similarity">
    <text evidence="2">Belongs to the TAF4 family.</text>
</comment>
<dbReference type="CDD" id="cd08045">
    <property type="entry name" value="HFD_TAF4"/>
    <property type="match status" value="1"/>
</dbReference>
<name>S8CJ50_9LAMI</name>
<keyword evidence="3" id="KW-0805">Transcription regulation</keyword>
<comment type="caution">
    <text evidence="9">The sequence shown here is derived from an EMBL/GenBank/DDBJ whole genome shotgun (WGS) entry which is preliminary data.</text>
</comment>
<sequence>LLLPIILPQLDKDRAMQLNTLYLKLKQSEISKDAFVRNMRSIVGDQMLKMAVYKLQTQKSHHNAARGPPHGFSQFQSPLQIHSNAKMATGDGKPSLMESPHYSSITPGSQKPASSSVALGQDRRHPNFPSPGLNKQQLPSIPPVPFTQFGAAGSGHLPYDPQMRPASHPGVNVNSLGAATQPMTMMNMSKFEMPKVQGAQTNSNTSIQQNQVQWPPGNNDPKMGVVTSMSHVKQEPLDQSAASFDVQPSRVSLMPHTSITNSVPPPVPSSAPVSLISFSNSRAPSLSTNPPGPGNSSKSTPKKVVVGQKKPMEPPGSSPPSSKKQKVSGGFSDQSIEHLNDVTAVSGVNLREEEEQLFSGSKEDARVSEASRRVVQEEEERLILQKVPLQKKVVEILAKFGLKNMGNDVERFLSLCVEERLRSLISNSIKLSKQRVDMENPRHKMIVTSDVRRQIEMINRKAREEWEKTQAETDKSHKSNEESTSGGDGDKEKDENRLKMAKANKEEDDKMRATAANVAVRAATGGGDMLSRWQSMIEAKQKQMSSKEVVRKQQQSSSGATKSKKDESPHTTTTTTASATTAAGGGGRKAVRNQVVVPRVTRSTSVKDLIAVLEREPQMSKSTLLYRLYNKVT</sequence>
<dbReference type="FunFam" id="1.10.20.10:FF:000015">
    <property type="entry name" value="Transcription initiation factor TFIID subunit 4B"/>
    <property type="match status" value="1"/>
</dbReference>
<evidence type="ECO:0000256" key="3">
    <source>
        <dbReference type="ARBA" id="ARBA00023015"/>
    </source>
</evidence>
<evidence type="ECO:0000259" key="8">
    <source>
        <dbReference type="PROSITE" id="PS51879"/>
    </source>
</evidence>
<feature type="compositionally biased region" description="Polar residues" evidence="7">
    <location>
        <begin position="101"/>
        <end position="118"/>
    </location>
</feature>
<feature type="compositionally biased region" description="Basic and acidic residues" evidence="7">
    <location>
        <begin position="464"/>
        <end position="481"/>
    </location>
</feature>
<dbReference type="PROSITE" id="PS51879">
    <property type="entry name" value="RST"/>
    <property type="match status" value="1"/>
</dbReference>
<dbReference type="PANTHER" id="PTHR15138:SF14">
    <property type="entry name" value="TRANSCRIPTION INITIATION FACTOR TFIID SUBUNIT 4"/>
    <property type="match status" value="1"/>
</dbReference>
<feature type="domain" description="RST" evidence="8">
    <location>
        <begin position="1"/>
        <end position="61"/>
    </location>
</feature>
<evidence type="ECO:0000256" key="6">
    <source>
        <dbReference type="ARBA" id="ARBA00058775"/>
    </source>
</evidence>
<dbReference type="Pfam" id="PF12174">
    <property type="entry name" value="RST"/>
    <property type="match status" value="1"/>
</dbReference>
<feature type="compositionally biased region" description="Low complexity" evidence="7">
    <location>
        <begin position="319"/>
        <end position="330"/>
    </location>
</feature>
<feature type="compositionally biased region" description="Polar residues" evidence="7">
    <location>
        <begin position="542"/>
        <end position="561"/>
    </location>
</feature>
<dbReference type="PANTHER" id="PTHR15138">
    <property type="entry name" value="TRANSCRIPTION INITIATION FACTOR TFIID SUBUNIT 4"/>
    <property type="match status" value="1"/>
</dbReference>
<comment type="subcellular location">
    <subcellularLocation>
        <location evidence="1">Nucleus</location>
    </subcellularLocation>
</comment>
<gene>
    <name evidence="9" type="ORF">M569_10084</name>
</gene>
<feature type="region of interest" description="Disordered" evidence="7">
    <location>
        <begin position="538"/>
        <end position="590"/>
    </location>
</feature>
<keyword evidence="4" id="KW-0804">Transcription</keyword>
<dbReference type="GO" id="GO:0046982">
    <property type="term" value="F:protein heterodimerization activity"/>
    <property type="evidence" value="ECO:0007669"/>
    <property type="project" value="InterPro"/>
</dbReference>
<dbReference type="GO" id="GO:0003677">
    <property type="term" value="F:DNA binding"/>
    <property type="evidence" value="ECO:0007669"/>
    <property type="project" value="TreeGrafter"/>
</dbReference>
<reference evidence="9 10" key="1">
    <citation type="journal article" date="2013" name="BMC Genomics">
        <title>The miniature genome of a carnivorous plant Genlisea aurea contains a low number of genes and short non-coding sequences.</title>
        <authorList>
            <person name="Leushkin E.V."/>
            <person name="Sutormin R.A."/>
            <person name="Nabieva E.R."/>
            <person name="Penin A.A."/>
            <person name="Kondrashov A.S."/>
            <person name="Logacheva M.D."/>
        </authorList>
    </citation>
    <scope>NUCLEOTIDE SEQUENCE [LARGE SCALE GENOMIC DNA]</scope>
</reference>
<accession>S8CJ50</accession>
<dbReference type="GO" id="GO:0016251">
    <property type="term" value="F:RNA polymerase II general transcription initiation factor activity"/>
    <property type="evidence" value="ECO:0007669"/>
    <property type="project" value="TreeGrafter"/>
</dbReference>
<feature type="region of interest" description="Disordered" evidence="7">
    <location>
        <begin position="464"/>
        <end position="495"/>
    </location>
</feature>
<feature type="compositionally biased region" description="Polar residues" evidence="7">
    <location>
        <begin position="281"/>
        <end position="299"/>
    </location>
</feature>
<dbReference type="GO" id="GO:0005669">
    <property type="term" value="C:transcription factor TFIID complex"/>
    <property type="evidence" value="ECO:0007669"/>
    <property type="project" value="InterPro"/>
</dbReference>
<dbReference type="AlphaFoldDB" id="S8CJ50"/>
<dbReference type="InterPro" id="IPR045144">
    <property type="entry name" value="TAF4"/>
</dbReference>
<evidence type="ECO:0000256" key="1">
    <source>
        <dbReference type="ARBA" id="ARBA00004123"/>
    </source>
</evidence>
<dbReference type="EMBL" id="AUSU01004666">
    <property type="protein sequence ID" value="EPS64696.1"/>
    <property type="molecule type" value="Genomic_DNA"/>
</dbReference>